<dbReference type="EMBL" id="WHLY01000002">
    <property type="protein sequence ID" value="MPR35768.1"/>
    <property type="molecule type" value="Genomic_DNA"/>
</dbReference>
<reference evidence="1 2" key="1">
    <citation type="submission" date="2019-10" db="EMBL/GenBank/DDBJ databases">
        <title>Draft Genome Sequence of Cytophagaceae sp. SJW1-29.</title>
        <authorList>
            <person name="Choi A."/>
        </authorList>
    </citation>
    <scope>NUCLEOTIDE SEQUENCE [LARGE SCALE GENOMIC DNA]</scope>
    <source>
        <strain evidence="1 2">SJW1-29</strain>
    </source>
</reference>
<sequence length="86" mass="9729">MTSDLQPVLQYLEILSIKIAKLEAEQIVARNMIGKLAARIHEVEYAEMEALQKRMELTTKQALLPALMQGIAVLSETEVRRHLGIE</sequence>
<name>A0A7C9FZR2_9BACT</name>
<evidence type="ECO:0000313" key="1">
    <source>
        <dbReference type="EMBL" id="MPR35768.1"/>
    </source>
</evidence>
<proteinExistence type="predicted"/>
<gene>
    <name evidence="1" type="ORF">GBK04_21045</name>
</gene>
<dbReference type="RefSeq" id="WP_152763104.1">
    <property type="nucleotide sequence ID" value="NZ_WHLY01000002.1"/>
</dbReference>
<accession>A0A7C9FZR2</accession>
<comment type="caution">
    <text evidence="1">The sequence shown here is derived from an EMBL/GenBank/DDBJ whole genome shotgun (WGS) entry which is preliminary data.</text>
</comment>
<evidence type="ECO:0000313" key="2">
    <source>
        <dbReference type="Proteomes" id="UP000479293"/>
    </source>
</evidence>
<organism evidence="1 2">
    <name type="scientific">Salmonirosea aquatica</name>
    <dbReference type="NCBI Taxonomy" id="2654236"/>
    <lineage>
        <taxon>Bacteria</taxon>
        <taxon>Pseudomonadati</taxon>
        <taxon>Bacteroidota</taxon>
        <taxon>Cytophagia</taxon>
        <taxon>Cytophagales</taxon>
        <taxon>Spirosomataceae</taxon>
        <taxon>Salmonirosea</taxon>
    </lineage>
</organism>
<keyword evidence="2" id="KW-1185">Reference proteome</keyword>
<dbReference type="Proteomes" id="UP000479293">
    <property type="component" value="Unassembled WGS sequence"/>
</dbReference>
<dbReference type="AlphaFoldDB" id="A0A7C9FZR2"/>
<protein>
    <submittedName>
        <fullName evidence="1">Uncharacterized protein</fullName>
    </submittedName>
</protein>